<evidence type="ECO:0000256" key="1">
    <source>
        <dbReference type="SAM" id="MobiDB-lite"/>
    </source>
</evidence>
<feature type="non-terminal residue" evidence="2">
    <location>
        <position position="313"/>
    </location>
</feature>
<accession>A0A8J5JXM9</accession>
<protein>
    <submittedName>
        <fullName evidence="2">Fidgetin-like protein 1-like</fullName>
    </submittedName>
</protein>
<keyword evidence="3" id="KW-1185">Reference proteome</keyword>
<proteinExistence type="predicted"/>
<gene>
    <name evidence="2" type="primary">Fignl1-L</name>
    <name evidence="2" type="ORF">Hamer_G004532</name>
</gene>
<evidence type="ECO:0000313" key="3">
    <source>
        <dbReference type="Proteomes" id="UP000747542"/>
    </source>
</evidence>
<sequence>MEGANDHHTFLHLWQKKNFESETGSTSEKADAIRFNLAQLHVLKNTLSEVDDAVVSSKTQQLLQDYGKLMDKTEREGGLNNYADPILTLFRNTCSKNESKNWKCNLQASDIIEKYLKPLPSMSNTFREEHKKLAHLFNNQEARKPPQIKPSNNEYSSMEVTQSKRQEVNKKEDRERGPDTPDNVANMNVNASFTGGIDLMYNENSSLIGRERRIHGKGGSYPWNRGNKAEVIERGYVGSEVSVVEKNMSSRMPQGSLHGTPYGASNYSGRGSGFDQPLDKARESPYEQPSRSWRGRGKGTGTYSWKKSTEEFF</sequence>
<feature type="region of interest" description="Disordered" evidence="1">
    <location>
        <begin position="136"/>
        <end position="188"/>
    </location>
</feature>
<name>A0A8J5JXM9_HOMAM</name>
<evidence type="ECO:0000313" key="2">
    <source>
        <dbReference type="EMBL" id="KAG7163394.1"/>
    </source>
</evidence>
<dbReference type="AlphaFoldDB" id="A0A8J5JXM9"/>
<dbReference type="EMBL" id="JAHLQT010026473">
    <property type="protein sequence ID" value="KAG7163394.1"/>
    <property type="molecule type" value="Genomic_DNA"/>
</dbReference>
<dbReference type="Proteomes" id="UP000747542">
    <property type="component" value="Unassembled WGS sequence"/>
</dbReference>
<feature type="compositionally biased region" description="Basic and acidic residues" evidence="1">
    <location>
        <begin position="162"/>
        <end position="179"/>
    </location>
</feature>
<feature type="compositionally biased region" description="Polar residues" evidence="1">
    <location>
        <begin position="149"/>
        <end position="161"/>
    </location>
</feature>
<comment type="caution">
    <text evidence="2">The sequence shown here is derived from an EMBL/GenBank/DDBJ whole genome shotgun (WGS) entry which is preliminary data.</text>
</comment>
<organism evidence="2 3">
    <name type="scientific">Homarus americanus</name>
    <name type="common">American lobster</name>
    <dbReference type="NCBI Taxonomy" id="6706"/>
    <lineage>
        <taxon>Eukaryota</taxon>
        <taxon>Metazoa</taxon>
        <taxon>Ecdysozoa</taxon>
        <taxon>Arthropoda</taxon>
        <taxon>Crustacea</taxon>
        <taxon>Multicrustacea</taxon>
        <taxon>Malacostraca</taxon>
        <taxon>Eumalacostraca</taxon>
        <taxon>Eucarida</taxon>
        <taxon>Decapoda</taxon>
        <taxon>Pleocyemata</taxon>
        <taxon>Astacidea</taxon>
        <taxon>Nephropoidea</taxon>
        <taxon>Nephropidae</taxon>
        <taxon>Homarus</taxon>
    </lineage>
</organism>
<reference evidence="2" key="1">
    <citation type="journal article" date="2021" name="Sci. Adv.">
        <title>The American lobster genome reveals insights on longevity, neural, and immune adaptations.</title>
        <authorList>
            <person name="Polinski J.M."/>
            <person name="Zimin A.V."/>
            <person name="Clark K.F."/>
            <person name="Kohn A.B."/>
            <person name="Sadowski N."/>
            <person name="Timp W."/>
            <person name="Ptitsyn A."/>
            <person name="Khanna P."/>
            <person name="Romanova D.Y."/>
            <person name="Williams P."/>
            <person name="Greenwood S.J."/>
            <person name="Moroz L.L."/>
            <person name="Walt D.R."/>
            <person name="Bodnar A.G."/>
        </authorList>
    </citation>
    <scope>NUCLEOTIDE SEQUENCE</scope>
    <source>
        <strain evidence="2">GMGI-L3</strain>
    </source>
</reference>
<feature type="region of interest" description="Disordered" evidence="1">
    <location>
        <begin position="250"/>
        <end position="313"/>
    </location>
</feature>